<protein>
    <submittedName>
        <fullName evidence="4">Amino acid deaminase</fullName>
    </submittedName>
</protein>
<dbReference type="SMART" id="SM01119">
    <property type="entry name" value="D-ser_dehydrat"/>
    <property type="match status" value="1"/>
</dbReference>
<evidence type="ECO:0000313" key="4">
    <source>
        <dbReference type="EMBL" id="QMU97178.1"/>
    </source>
</evidence>
<dbReference type="GO" id="GO:0016829">
    <property type="term" value="F:lyase activity"/>
    <property type="evidence" value="ECO:0007669"/>
    <property type="project" value="UniProtKB-KW"/>
</dbReference>
<dbReference type="Gene3D" id="3.20.20.10">
    <property type="entry name" value="Alanine racemase"/>
    <property type="match status" value="1"/>
</dbReference>
<dbReference type="InterPro" id="IPR051466">
    <property type="entry name" value="D-amino_acid_metab_enzyme"/>
</dbReference>
<dbReference type="InterPro" id="IPR001608">
    <property type="entry name" value="Ala_racemase_N"/>
</dbReference>
<evidence type="ECO:0000313" key="5">
    <source>
        <dbReference type="Proteomes" id="UP000515708"/>
    </source>
</evidence>
<dbReference type="Gene3D" id="2.40.37.20">
    <property type="entry name" value="D-serine dehydratase-like domain"/>
    <property type="match status" value="1"/>
</dbReference>
<keyword evidence="2" id="KW-0456">Lyase</keyword>
<dbReference type="SUPFAM" id="SSF51419">
    <property type="entry name" value="PLP-binding barrel"/>
    <property type="match status" value="1"/>
</dbReference>
<evidence type="ECO:0000256" key="2">
    <source>
        <dbReference type="ARBA" id="ARBA00023239"/>
    </source>
</evidence>
<reference evidence="4 5" key="1">
    <citation type="journal article" date="2020" name="Front. Microbiol.">
        <title>Design of Bacterial Strain-Specific qPCR Assays Using NGS Data and Publicly Available Resources and Its Application to Track Biocontrol Strains.</title>
        <authorList>
            <person name="Hernandez I."/>
            <person name="Sant C."/>
            <person name="Martinez R."/>
            <person name="Fernandez C."/>
        </authorList>
    </citation>
    <scope>NUCLEOTIDE SEQUENCE [LARGE SCALE GENOMIC DNA]</scope>
    <source>
        <strain evidence="4 5">B24</strain>
    </source>
</reference>
<dbReference type="Proteomes" id="UP000515708">
    <property type="component" value="Chromosome"/>
</dbReference>
<evidence type="ECO:0000259" key="3">
    <source>
        <dbReference type="SMART" id="SM01119"/>
    </source>
</evidence>
<dbReference type="Pfam" id="PF14031">
    <property type="entry name" value="D-ser_dehydrat"/>
    <property type="match status" value="1"/>
</dbReference>
<dbReference type="PANTHER" id="PTHR28004">
    <property type="entry name" value="ZGC:162816-RELATED"/>
    <property type="match status" value="1"/>
</dbReference>
<feature type="domain" description="D-serine dehydratase-like" evidence="3">
    <location>
        <begin position="298"/>
        <end position="395"/>
    </location>
</feature>
<name>A0A7D7WA48_9MICO</name>
<dbReference type="Pfam" id="PF01168">
    <property type="entry name" value="Ala_racemase_N"/>
    <property type="match status" value="1"/>
</dbReference>
<comment type="similarity">
    <text evidence="1">Belongs to the DSD1 family.</text>
</comment>
<sequence length="409" mass="44597">MRWRRLHRGRPMSDPNHATQNVFDGTVQFPVLILRQDALTNNLAEMRGFCADNDVTLAPHCKTHLSPELWRMQQEWGAEIATVATVAQAAALFEHGVRRILIANEVVDRAGLRAMSDMRREDPGFQISMLVDSIEAVTLIERILEEVAADLPPLPVLVELGARGLRSGARTLEEVIEVATAASATRVLDLVGVEGYEGVFGKLSGAERDRAIDAYLDSGVVAVRELIDRGLVEAPAIATFGGSRFYPAVVERVRGALSPSEATVILRSGCYLTHDHGTYAASHADVPSRVGKPRLSPGMEVWGVVLSLPEPGLAIAGVGKRDVSYDEGMPVPLAIRRDDVVSELTGVSVTRLNDQHAFIRVSPDSVPLRIGDLIAFGISHPCTTFDKWRTAYIVDEDYSVESVAHTLFH</sequence>
<organism evidence="4 5">
    <name type="scientific">Microbacterium esteraromaticum</name>
    <dbReference type="NCBI Taxonomy" id="57043"/>
    <lineage>
        <taxon>Bacteria</taxon>
        <taxon>Bacillati</taxon>
        <taxon>Actinomycetota</taxon>
        <taxon>Actinomycetes</taxon>
        <taxon>Micrococcales</taxon>
        <taxon>Microbacteriaceae</taxon>
        <taxon>Microbacterium</taxon>
    </lineage>
</organism>
<proteinExistence type="inferred from homology"/>
<dbReference type="InterPro" id="IPR029066">
    <property type="entry name" value="PLP-binding_barrel"/>
</dbReference>
<dbReference type="InterPro" id="IPR042208">
    <property type="entry name" value="D-ser_dehydrat-like_sf"/>
</dbReference>
<evidence type="ECO:0000256" key="1">
    <source>
        <dbReference type="ARBA" id="ARBA00005323"/>
    </source>
</evidence>
<gene>
    <name evidence="4" type="ORF">FVO59_08040</name>
</gene>
<accession>A0A7D7WA48</accession>
<dbReference type="EMBL" id="CP043732">
    <property type="protein sequence ID" value="QMU97178.1"/>
    <property type="molecule type" value="Genomic_DNA"/>
</dbReference>
<dbReference type="PANTHER" id="PTHR28004:SF8">
    <property type="entry name" value="D-SERINE DEAMINASE"/>
    <property type="match status" value="1"/>
</dbReference>
<dbReference type="InterPro" id="IPR026956">
    <property type="entry name" value="D-ser_dehydrat-like_dom"/>
</dbReference>
<dbReference type="AlphaFoldDB" id="A0A7D7WA48"/>